<evidence type="ECO:0000256" key="2">
    <source>
        <dbReference type="ARBA" id="ARBA00022801"/>
    </source>
</evidence>
<protein>
    <submittedName>
        <fullName evidence="5">Glycosyl hydrolase family 39</fullName>
    </submittedName>
</protein>
<dbReference type="EMBL" id="PGFD01000001">
    <property type="protein sequence ID" value="PJJ67796.1"/>
    <property type="molecule type" value="Genomic_DNA"/>
</dbReference>
<dbReference type="RefSeq" id="WP_157798768.1">
    <property type="nucleotide sequence ID" value="NZ_PGFD01000001.1"/>
</dbReference>
<evidence type="ECO:0000313" key="6">
    <source>
        <dbReference type="Proteomes" id="UP000228740"/>
    </source>
</evidence>
<keyword evidence="3" id="KW-0326">Glycosidase</keyword>
<name>A0A2M9CAB0_9FLAO</name>
<dbReference type="OrthoDB" id="1237433at2"/>
<comment type="caution">
    <text evidence="5">The sequence shown here is derived from an EMBL/GenBank/DDBJ whole genome shotgun (WGS) entry which is preliminary data.</text>
</comment>
<dbReference type="Proteomes" id="UP000228740">
    <property type="component" value="Unassembled WGS sequence"/>
</dbReference>
<evidence type="ECO:0000259" key="4">
    <source>
        <dbReference type="Pfam" id="PF01229"/>
    </source>
</evidence>
<dbReference type="GO" id="GO:0016798">
    <property type="term" value="F:hydrolase activity, acting on glycosyl bonds"/>
    <property type="evidence" value="ECO:0007669"/>
    <property type="project" value="UniProtKB-KW"/>
</dbReference>
<feature type="domain" description="Glycosyl hydrolases family 39 N-terminal catalytic" evidence="4">
    <location>
        <begin position="129"/>
        <end position="209"/>
    </location>
</feature>
<comment type="similarity">
    <text evidence="1">Belongs to the glycosyl hydrolase 39 family.</text>
</comment>
<dbReference type="InterPro" id="IPR049166">
    <property type="entry name" value="GH39_cat"/>
</dbReference>
<reference evidence="5 6" key="1">
    <citation type="submission" date="2017-11" db="EMBL/GenBank/DDBJ databases">
        <title>Genomic Encyclopedia of Archaeal and Bacterial Type Strains, Phase II (KMG-II): From Individual Species to Whole Genera.</title>
        <authorList>
            <person name="Goeker M."/>
        </authorList>
    </citation>
    <scope>NUCLEOTIDE SEQUENCE [LARGE SCALE GENOMIC DNA]</scope>
    <source>
        <strain evidence="5 6">DSM 27617</strain>
    </source>
</reference>
<dbReference type="SUPFAM" id="SSF51445">
    <property type="entry name" value="(Trans)glycosidases"/>
    <property type="match status" value="1"/>
</dbReference>
<gene>
    <name evidence="5" type="ORF">CLV73_1815</name>
</gene>
<dbReference type="AlphaFoldDB" id="A0A2M9CAB0"/>
<keyword evidence="2 5" id="KW-0378">Hydrolase</keyword>
<dbReference type="Pfam" id="PF01229">
    <property type="entry name" value="Glyco_hydro_39"/>
    <property type="match status" value="1"/>
</dbReference>
<evidence type="ECO:0000256" key="1">
    <source>
        <dbReference type="ARBA" id="ARBA00008875"/>
    </source>
</evidence>
<sequence>MIFTIISVFIFCMTNSQRIKDSVSVDIDFNKKSLHVKSMSGFLHYDDIRALQNNIMALQPKYWRIGWSYKSISDINYLRSFNITPILVLSDIYAYPGKKNNREWPHPLYTDRLKNIVTAEYQKFKNTVIYDIWNEPFHQEGFGDFDRDEYYQIFKKAHDIIRSLPGGDKALITGPSFDRYDEKEIEGFLNFCNKNNIRVDVLSWHEWRDQDYLKDFAKDVKKLKEVLLPKYPKVGIKKIVLGEIINQYSQFSGSEILEVFRYLENNGIDGACKGCWAESNGVFNCNNSMNGLLDKNGNPRSVWWAYKLYGQSIKNRVKYISNYEYVSAFASYDNKGQYVIINNNSGNKVINTKINLKNLFQFYKNGKTLELKVYEVPNTNESVLESMILIQKQKISIGKNMIALKIPSMTPKTVYYLTVSNNFK</sequence>
<dbReference type="InterPro" id="IPR017853">
    <property type="entry name" value="GH"/>
</dbReference>
<dbReference type="Gene3D" id="3.20.20.80">
    <property type="entry name" value="Glycosidases"/>
    <property type="match status" value="1"/>
</dbReference>
<evidence type="ECO:0000256" key="3">
    <source>
        <dbReference type="ARBA" id="ARBA00023295"/>
    </source>
</evidence>
<proteinExistence type="inferred from homology"/>
<keyword evidence="6" id="KW-1185">Reference proteome</keyword>
<accession>A0A2M9CAB0</accession>
<organism evidence="5 6">
    <name type="scientific">Chryseobacterium geocarposphaerae</name>
    <dbReference type="NCBI Taxonomy" id="1416776"/>
    <lineage>
        <taxon>Bacteria</taxon>
        <taxon>Pseudomonadati</taxon>
        <taxon>Bacteroidota</taxon>
        <taxon>Flavobacteriia</taxon>
        <taxon>Flavobacteriales</taxon>
        <taxon>Weeksellaceae</taxon>
        <taxon>Chryseobacterium group</taxon>
        <taxon>Chryseobacterium</taxon>
    </lineage>
</organism>
<evidence type="ECO:0000313" key="5">
    <source>
        <dbReference type="EMBL" id="PJJ67796.1"/>
    </source>
</evidence>